<dbReference type="AlphaFoldDB" id="A0A450Z8V9"/>
<protein>
    <submittedName>
        <fullName evidence="2">Uncharacterized protein</fullName>
    </submittedName>
</protein>
<feature type="region of interest" description="Disordered" evidence="1">
    <location>
        <begin position="96"/>
        <end position="115"/>
    </location>
</feature>
<feature type="compositionally biased region" description="Basic and acidic residues" evidence="1">
    <location>
        <begin position="7"/>
        <end position="21"/>
    </location>
</feature>
<accession>A0A450Z8V9</accession>
<organism evidence="2">
    <name type="scientific">Candidatus Kentrum sp. TC</name>
    <dbReference type="NCBI Taxonomy" id="2126339"/>
    <lineage>
        <taxon>Bacteria</taxon>
        <taxon>Pseudomonadati</taxon>
        <taxon>Pseudomonadota</taxon>
        <taxon>Gammaproteobacteria</taxon>
        <taxon>Candidatus Kentrum</taxon>
    </lineage>
</organism>
<gene>
    <name evidence="2" type="ORF">BECKTC1821D_GA0114238_10949</name>
</gene>
<dbReference type="EMBL" id="CAADFS010000094">
    <property type="protein sequence ID" value="VFK50219.1"/>
    <property type="molecule type" value="Genomic_DNA"/>
</dbReference>
<name>A0A450Z8V9_9GAMM</name>
<feature type="region of interest" description="Disordered" evidence="1">
    <location>
        <begin position="1"/>
        <end position="38"/>
    </location>
</feature>
<proteinExistence type="predicted"/>
<sequence>MPSQTKDMPRSNKTHTKDMPKSNKTHTNDMIPQSDKQHKWSTIKAGYALVYDSGEYPWRLPPRKELENRPPGIQLSILLIAMDCMNGKFGGLNTAIDARGEPKRNKNGEPRKVQHTRETTRLDILKFLLLHTDLRTFRCGIPYGNGEICGFTFGKIAEAVGCSVYQARRTISDLSKIIDLITAINSVRKFINGMWSYNPPVFQISEKFIKRFRFDRVWFAERTKRIRKTETAKIREILAKK</sequence>
<reference evidence="2" key="1">
    <citation type="submission" date="2019-02" db="EMBL/GenBank/DDBJ databases">
        <authorList>
            <person name="Gruber-Vodicka R. H."/>
            <person name="Seah K. B. B."/>
        </authorList>
    </citation>
    <scope>NUCLEOTIDE SEQUENCE</scope>
    <source>
        <strain evidence="2">BECK_BZ123</strain>
    </source>
</reference>
<evidence type="ECO:0000313" key="2">
    <source>
        <dbReference type="EMBL" id="VFK50219.1"/>
    </source>
</evidence>
<feature type="compositionally biased region" description="Basic and acidic residues" evidence="1">
    <location>
        <begin position="98"/>
        <end position="115"/>
    </location>
</feature>
<evidence type="ECO:0000256" key="1">
    <source>
        <dbReference type="SAM" id="MobiDB-lite"/>
    </source>
</evidence>